<proteinExistence type="predicted"/>
<name>A0A392MZR4_9FABA</name>
<comment type="caution">
    <text evidence="3">The sequence shown here is derived from an EMBL/GenBank/DDBJ whole genome shotgun (WGS) entry which is preliminary data.</text>
</comment>
<evidence type="ECO:0000256" key="2">
    <source>
        <dbReference type="SAM" id="MobiDB-lite"/>
    </source>
</evidence>
<keyword evidence="4" id="KW-1185">Reference proteome</keyword>
<dbReference type="Proteomes" id="UP000265520">
    <property type="component" value="Unassembled WGS sequence"/>
</dbReference>
<organism evidence="3 4">
    <name type="scientific">Trifolium medium</name>
    <dbReference type="NCBI Taxonomy" id="97028"/>
    <lineage>
        <taxon>Eukaryota</taxon>
        <taxon>Viridiplantae</taxon>
        <taxon>Streptophyta</taxon>
        <taxon>Embryophyta</taxon>
        <taxon>Tracheophyta</taxon>
        <taxon>Spermatophyta</taxon>
        <taxon>Magnoliopsida</taxon>
        <taxon>eudicotyledons</taxon>
        <taxon>Gunneridae</taxon>
        <taxon>Pentapetalae</taxon>
        <taxon>rosids</taxon>
        <taxon>fabids</taxon>
        <taxon>Fabales</taxon>
        <taxon>Fabaceae</taxon>
        <taxon>Papilionoideae</taxon>
        <taxon>50 kb inversion clade</taxon>
        <taxon>NPAAA clade</taxon>
        <taxon>Hologalegina</taxon>
        <taxon>IRL clade</taxon>
        <taxon>Trifolieae</taxon>
        <taxon>Trifolium</taxon>
    </lineage>
</organism>
<feature type="compositionally biased region" description="Basic and acidic residues" evidence="2">
    <location>
        <begin position="10"/>
        <end position="25"/>
    </location>
</feature>
<keyword evidence="1" id="KW-0175">Coiled coil</keyword>
<evidence type="ECO:0000313" key="3">
    <source>
        <dbReference type="EMBL" id="MCH92198.1"/>
    </source>
</evidence>
<evidence type="ECO:0000313" key="4">
    <source>
        <dbReference type="Proteomes" id="UP000265520"/>
    </source>
</evidence>
<reference evidence="3 4" key="1">
    <citation type="journal article" date="2018" name="Front. Plant Sci.">
        <title>Red Clover (Trifolium pratense) and Zigzag Clover (T. medium) - A Picture of Genomic Similarities and Differences.</title>
        <authorList>
            <person name="Dluhosova J."/>
            <person name="Istvanek J."/>
            <person name="Nedelnik J."/>
            <person name="Repkova J."/>
        </authorList>
    </citation>
    <scope>NUCLEOTIDE SEQUENCE [LARGE SCALE GENOMIC DNA]</scope>
    <source>
        <strain evidence="4">cv. 10/8</strain>
        <tissue evidence="3">Leaf</tissue>
    </source>
</reference>
<feature type="coiled-coil region" evidence="1">
    <location>
        <begin position="71"/>
        <end position="108"/>
    </location>
</feature>
<dbReference type="AlphaFoldDB" id="A0A392MZR4"/>
<protein>
    <submittedName>
        <fullName evidence="3">Uncharacterized protein</fullName>
    </submittedName>
</protein>
<dbReference type="EMBL" id="LXQA010022112">
    <property type="protein sequence ID" value="MCH92198.1"/>
    <property type="molecule type" value="Genomic_DNA"/>
</dbReference>
<evidence type="ECO:0000256" key="1">
    <source>
        <dbReference type="SAM" id="Coils"/>
    </source>
</evidence>
<feature type="region of interest" description="Disordered" evidence="2">
    <location>
        <begin position="1"/>
        <end position="25"/>
    </location>
</feature>
<sequence>MIYTPSNQEEVERAEAARKRKEDASRDMVSELLDVASDVMVFQTSEPTSSRGKATLISEPEPVVLKLQEALAQQMSVTDQLKEDVQELKENQKEAKRTQEEMNAKLDSILAFLSKNP</sequence>
<accession>A0A392MZR4</accession>